<name>A0AAV6QWT6_SOLSE</name>
<dbReference type="Proteomes" id="UP000693946">
    <property type="component" value="Linkage Group LG3"/>
</dbReference>
<dbReference type="EMBL" id="JAGKHQ010000015">
    <property type="protein sequence ID" value="KAG7496639.1"/>
    <property type="molecule type" value="Genomic_DNA"/>
</dbReference>
<organism evidence="2 3">
    <name type="scientific">Solea senegalensis</name>
    <name type="common">Senegalese sole</name>
    <dbReference type="NCBI Taxonomy" id="28829"/>
    <lineage>
        <taxon>Eukaryota</taxon>
        <taxon>Metazoa</taxon>
        <taxon>Chordata</taxon>
        <taxon>Craniata</taxon>
        <taxon>Vertebrata</taxon>
        <taxon>Euteleostomi</taxon>
        <taxon>Actinopterygii</taxon>
        <taxon>Neopterygii</taxon>
        <taxon>Teleostei</taxon>
        <taxon>Neoteleostei</taxon>
        <taxon>Acanthomorphata</taxon>
        <taxon>Carangaria</taxon>
        <taxon>Pleuronectiformes</taxon>
        <taxon>Pleuronectoidei</taxon>
        <taxon>Soleidae</taxon>
        <taxon>Solea</taxon>
    </lineage>
</organism>
<feature type="compositionally biased region" description="Polar residues" evidence="1">
    <location>
        <begin position="42"/>
        <end position="66"/>
    </location>
</feature>
<feature type="region of interest" description="Disordered" evidence="1">
    <location>
        <begin position="1"/>
        <end position="66"/>
    </location>
</feature>
<accession>A0AAV6QWT6</accession>
<evidence type="ECO:0000313" key="2">
    <source>
        <dbReference type="EMBL" id="KAG7496639.1"/>
    </source>
</evidence>
<gene>
    <name evidence="2" type="ORF">JOB18_022502</name>
</gene>
<reference evidence="2 3" key="1">
    <citation type="journal article" date="2021" name="Sci. Rep.">
        <title>Chromosome anchoring in Senegalese sole (Solea senegalensis) reveals sex-associated markers and genome rearrangements in flatfish.</title>
        <authorList>
            <person name="Guerrero-Cozar I."/>
            <person name="Gomez-Garrido J."/>
            <person name="Berbel C."/>
            <person name="Martinez-Blanch J.F."/>
            <person name="Alioto T."/>
            <person name="Claros M.G."/>
            <person name="Gagnaire P.A."/>
            <person name="Manchado M."/>
        </authorList>
    </citation>
    <scope>NUCLEOTIDE SEQUENCE [LARGE SCALE GENOMIC DNA]</scope>
    <source>
        <strain evidence="2">Sse05_10M</strain>
    </source>
</reference>
<feature type="compositionally biased region" description="Low complexity" evidence="1">
    <location>
        <begin position="9"/>
        <end position="26"/>
    </location>
</feature>
<sequence length="66" mass="7173">MESIDDPLTDSQTPSTTNTNTTTLTTAPPKPWSSKGRKQHKSTSSLMEAARSHNTTRGSKNQQVTV</sequence>
<protein>
    <submittedName>
        <fullName evidence="2">Uncharacterized protein</fullName>
    </submittedName>
</protein>
<evidence type="ECO:0000313" key="3">
    <source>
        <dbReference type="Proteomes" id="UP000693946"/>
    </source>
</evidence>
<keyword evidence="3" id="KW-1185">Reference proteome</keyword>
<proteinExistence type="predicted"/>
<comment type="caution">
    <text evidence="2">The sequence shown here is derived from an EMBL/GenBank/DDBJ whole genome shotgun (WGS) entry which is preliminary data.</text>
</comment>
<dbReference type="AlphaFoldDB" id="A0AAV6QWT6"/>
<evidence type="ECO:0000256" key="1">
    <source>
        <dbReference type="SAM" id="MobiDB-lite"/>
    </source>
</evidence>